<evidence type="ECO:0000313" key="1">
    <source>
        <dbReference type="EMBL" id="GAS81366.1"/>
    </source>
</evidence>
<evidence type="ECO:0000313" key="2">
    <source>
        <dbReference type="Proteomes" id="UP000069697"/>
    </source>
</evidence>
<accession>A0A100VKD3</accession>
<dbReference type="AlphaFoldDB" id="A0A100VKD3"/>
<name>A0A100VKD3_PAEAM</name>
<comment type="caution">
    <text evidence="1">The sequence shown here is derived from an EMBL/GenBank/DDBJ whole genome shotgun (WGS) entry which is preliminary data.</text>
</comment>
<dbReference type="Proteomes" id="UP000069697">
    <property type="component" value="Unassembled WGS sequence"/>
</dbReference>
<dbReference type="PANTHER" id="PTHR40616">
    <property type="entry name" value="LINALOOL DEHYDRATASE_ISOMERASE DOMAIN-CONTAINING PROTEIN"/>
    <property type="match status" value="1"/>
</dbReference>
<organism evidence="1 2">
    <name type="scientific">Paenibacillus amylolyticus</name>
    <dbReference type="NCBI Taxonomy" id="1451"/>
    <lineage>
        <taxon>Bacteria</taxon>
        <taxon>Bacillati</taxon>
        <taxon>Bacillota</taxon>
        <taxon>Bacilli</taxon>
        <taxon>Bacillales</taxon>
        <taxon>Paenibacillaceae</taxon>
        <taxon>Paenibacillus</taxon>
    </lineage>
</organism>
<reference evidence="1 2" key="1">
    <citation type="journal article" date="2016" name="Genome Announc.">
        <title>Draft Genome Sequence of Paenibacillus amylolyticus Heshi-A3, Isolated from Fermented Rice Bran in a Japanese Fermented Seafood Dish.</title>
        <authorList>
            <person name="Akuzawa S."/>
            <person name="Nagaoka J."/>
            <person name="Kanekatsu M."/>
            <person name="Kubota E."/>
            <person name="Ohtake R."/>
            <person name="Suzuki T."/>
            <person name="Kanesaki Y."/>
        </authorList>
    </citation>
    <scope>NUCLEOTIDE SEQUENCE [LARGE SCALE GENOMIC DNA]</scope>
    <source>
        <strain evidence="1 2">Heshi-A3</strain>
    </source>
</reference>
<proteinExistence type="predicted"/>
<dbReference type="PANTHER" id="PTHR40616:SF1">
    <property type="entry name" value="LINALOOL DEHYDRATASE_ISOMERASE DOMAIN-CONTAINING PROTEIN"/>
    <property type="match status" value="1"/>
</dbReference>
<dbReference type="RefSeq" id="WP_062834080.1">
    <property type="nucleotide sequence ID" value="NZ_BCNV01000001.1"/>
</dbReference>
<gene>
    <name evidence="1" type="ORF">PAHA3_1440</name>
</gene>
<reference evidence="2" key="2">
    <citation type="submission" date="2016-01" db="EMBL/GenBank/DDBJ databases">
        <title>Draft Genome Sequence of Paenibacillus amylolyticus Heshi-A3 that Was Isolated from Fermented Rice Bran with Aging Salted Mackerel, Which Was Named Heshiko as Traditional Fermented Seafood in Japan.</title>
        <authorList>
            <person name="Akuzawa S."/>
            <person name="Nakagawa J."/>
            <person name="Kanekatsu T."/>
            <person name="Kubota E."/>
            <person name="Ohtake R."/>
            <person name="Suzuki T."/>
            <person name="Kanesaki Y."/>
        </authorList>
    </citation>
    <scope>NUCLEOTIDE SEQUENCE [LARGE SCALE GENOMIC DNA]</scope>
    <source>
        <strain evidence="2">Heshi-A3</strain>
    </source>
</reference>
<dbReference type="EMBL" id="BCNV01000001">
    <property type="protein sequence ID" value="GAS81366.1"/>
    <property type="molecule type" value="Genomic_DNA"/>
</dbReference>
<sequence length="572" mass="65922">MTLRMADKMSKEQQYLVNQSMTMMDSFYDKELDLLRSFEEEDSSQHSTRASAHYALGLLIRNEPGDVERAIRVFHKVLNFQYDAPDEIYHGTFATRPNDVHPPAGHYAWKSFAPGTAYFLERTFEKVSAQFIHKLQEEGSLLTEAADPKQLKQLFHSAVNQVLPPVWISYDPNWREFIACVCVVVTAEFAELMPETLMKRIDHAMALAVQGSIERRLSDVIPMNTNIELMHIFITHYYGHRLNRTEWIQHSDEQAEGLMQEFEQYDGTFAEFNTTTYYGVDLSVLGMYRKYGLTERLVEIGHRIEHGLWNNIALYYNANLENLSGPFSRAYDMEMREHSSIGVFIYLLLGEGYEYLTGINCESGHDPLIALLGVDVPAEAVPYFKAHQEDRLVQKQFMELCERNDPASNRNLCTAKAWIGEDRMIGAMSGSLNTNGQMHPATVHWQTEMGERYYLRLIRREVGEGWNSHLRGVRFEADLTPDSLTINVELDTAEEIDVYFEIRGPSLRQQDITPTLWQFPGLTCTVKAEAPEPSVLMYVNHAEIIYRYVPGKTANKMRFELTLRENNGMRNK</sequence>
<protein>
    <submittedName>
        <fullName evidence="1">Uncharacterized protein</fullName>
    </submittedName>
</protein>